<dbReference type="InterPro" id="IPR050900">
    <property type="entry name" value="Transposase_IS3/IS150/IS904"/>
</dbReference>
<gene>
    <name evidence="3" type="ORF">H6H04_01105</name>
</gene>
<dbReference type="InterPro" id="IPR009057">
    <property type="entry name" value="Homeodomain-like_sf"/>
</dbReference>
<dbReference type="InterPro" id="IPR048020">
    <property type="entry name" value="Transpos_IS3"/>
</dbReference>
<dbReference type="InterPro" id="IPR001584">
    <property type="entry name" value="Integrase_cat-core"/>
</dbReference>
<comment type="caution">
    <text evidence="3">The sequence shown here is derived from an EMBL/GenBank/DDBJ whole genome shotgun (WGS) entry which is preliminary data.</text>
</comment>
<dbReference type="Pfam" id="PF13276">
    <property type="entry name" value="HTH_21"/>
    <property type="match status" value="1"/>
</dbReference>
<dbReference type="EMBL" id="JACOME010000001">
    <property type="protein sequence ID" value="MBC3844963.1"/>
    <property type="molecule type" value="Genomic_DNA"/>
</dbReference>
<evidence type="ECO:0000259" key="2">
    <source>
        <dbReference type="PROSITE" id="PS50994"/>
    </source>
</evidence>
<dbReference type="PANTHER" id="PTHR46889:SF4">
    <property type="entry name" value="TRANSPOSASE INSO FOR INSERTION SEQUENCE ELEMENT IS911B-RELATED"/>
    <property type="match status" value="1"/>
</dbReference>
<dbReference type="InterPro" id="IPR012337">
    <property type="entry name" value="RNaseH-like_sf"/>
</dbReference>
<dbReference type="Gene3D" id="1.10.10.60">
    <property type="entry name" value="Homeodomain-like"/>
    <property type="match status" value="1"/>
</dbReference>
<dbReference type="SUPFAM" id="SSF46689">
    <property type="entry name" value="Homeodomain-like"/>
    <property type="match status" value="1"/>
</dbReference>
<dbReference type="InterPro" id="IPR002514">
    <property type="entry name" value="Transposase_8"/>
</dbReference>
<dbReference type="Pfam" id="PF00665">
    <property type="entry name" value="rve"/>
    <property type="match status" value="1"/>
</dbReference>
<dbReference type="PANTHER" id="PTHR46889">
    <property type="entry name" value="TRANSPOSASE INSF FOR INSERTION SEQUENCE IS3B-RELATED"/>
    <property type="match status" value="1"/>
</dbReference>
<protein>
    <submittedName>
        <fullName evidence="3">IS3 family transposase</fullName>
    </submittedName>
</protein>
<dbReference type="NCBIfam" id="NF033516">
    <property type="entry name" value="transpos_IS3"/>
    <property type="match status" value="1"/>
</dbReference>
<evidence type="ECO:0000313" key="3">
    <source>
        <dbReference type="EMBL" id="MBC3844963.1"/>
    </source>
</evidence>
<dbReference type="RefSeq" id="WP_186844097.1">
    <property type="nucleotide sequence ID" value="NZ_JACOME010000001.1"/>
</dbReference>
<feature type="coiled-coil region" evidence="1">
    <location>
        <begin position="71"/>
        <end position="98"/>
    </location>
</feature>
<evidence type="ECO:0000313" key="4">
    <source>
        <dbReference type="Proteomes" id="UP000607435"/>
    </source>
</evidence>
<feature type="domain" description="Integrase catalytic" evidence="2">
    <location>
        <begin position="217"/>
        <end position="394"/>
    </location>
</feature>
<dbReference type="PROSITE" id="PS50994">
    <property type="entry name" value="INTEGRASE"/>
    <property type="match status" value="1"/>
</dbReference>
<dbReference type="InterPro" id="IPR025948">
    <property type="entry name" value="HTH-like_dom"/>
</dbReference>
<accession>A0ABR6XWW0</accession>
<sequence length="401" mass="47642">MLVIILAIMRSKAKHYTLEFKQKAVELSYAKDNVRQVCEDLDIIPSVLYRWRKELKDYGKNSFPGRGKPKMTDEEKEIDRLRKALKEAELERDIFKKGDWHLLRERQEKYRFIKQHLMRFPVEAMCKVLKVSKSGYYFWLRSGPSKLWIENQKISSLIKTIFDVSFQSYGAPRIKSELEALGYKVSKPRVARIMRANYLFAKRKRRFKTTTESSHNYPIAPNLLNQCFDVKQKNQVWVSDITYIQTKQGWLYLTVIIDLFNRKVVGWSLSEDLTADNTIVRAWNMAIKNTTLLEPLIFHSDRGIQYASQKFTSIIKNYDGLVKQSMSRKGNCWDNAVAESFFKSLKVEWVYRHNYKRKSEAELSIFQWIETWYNNKRRHSFLGNKTIKEFELDMYNHELAA</sequence>
<dbReference type="SUPFAM" id="SSF53098">
    <property type="entry name" value="Ribonuclease H-like"/>
    <property type="match status" value="1"/>
</dbReference>
<dbReference type="Proteomes" id="UP000607435">
    <property type="component" value="Unassembled WGS sequence"/>
</dbReference>
<dbReference type="InterPro" id="IPR036397">
    <property type="entry name" value="RNaseH_sf"/>
</dbReference>
<name>A0ABR6XWW0_9FLAO</name>
<organism evidence="3 4">
    <name type="scientific">Winogradskyella echinorum</name>
    <dbReference type="NCBI Taxonomy" id="538189"/>
    <lineage>
        <taxon>Bacteria</taxon>
        <taxon>Pseudomonadati</taxon>
        <taxon>Bacteroidota</taxon>
        <taxon>Flavobacteriia</taxon>
        <taxon>Flavobacteriales</taxon>
        <taxon>Flavobacteriaceae</taxon>
        <taxon>Winogradskyella</taxon>
    </lineage>
</organism>
<keyword evidence="1" id="KW-0175">Coiled coil</keyword>
<dbReference type="Pfam" id="PF13333">
    <property type="entry name" value="rve_2"/>
    <property type="match status" value="1"/>
</dbReference>
<keyword evidence="4" id="KW-1185">Reference proteome</keyword>
<proteinExistence type="predicted"/>
<dbReference type="Pfam" id="PF01527">
    <property type="entry name" value="HTH_Tnp_1"/>
    <property type="match status" value="1"/>
</dbReference>
<evidence type="ECO:0000256" key="1">
    <source>
        <dbReference type="SAM" id="Coils"/>
    </source>
</evidence>
<reference evidence="3 4" key="1">
    <citation type="submission" date="2020-08" db="EMBL/GenBank/DDBJ databases">
        <title>Winogradskyella ouciana sp. nov., isolated from the hadal seawater of the Mariana Trench.</title>
        <authorList>
            <person name="He X."/>
        </authorList>
    </citation>
    <scope>NUCLEOTIDE SEQUENCE [LARGE SCALE GENOMIC DNA]</scope>
    <source>
        <strain evidence="3 4">KCTC 22026</strain>
    </source>
</reference>
<dbReference type="Gene3D" id="3.30.420.10">
    <property type="entry name" value="Ribonuclease H-like superfamily/Ribonuclease H"/>
    <property type="match status" value="1"/>
</dbReference>